<comment type="caution">
    <text evidence="6">The sequence shown here is derived from an EMBL/GenBank/DDBJ whole genome shotgun (WGS) entry which is preliminary data.</text>
</comment>
<evidence type="ECO:0000313" key="6">
    <source>
        <dbReference type="EMBL" id="KAK6538068.1"/>
    </source>
</evidence>
<evidence type="ECO:0000313" key="7">
    <source>
        <dbReference type="Proteomes" id="UP001365542"/>
    </source>
</evidence>
<dbReference type="AlphaFoldDB" id="A0AAV9XDT4"/>
<organism evidence="6 7">
    <name type="scientific">Orbilia ellipsospora</name>
    <dbReference type="NCBI Taxonomy" id="2528407"/>
    <lineage>
        <taxon>Eukaryota</taxon>
        <taxon>Fungi</taxon>
        <taxon>Dikarya</taxon>
        <taxon>Ascomycota</taxon>
        <taxon>Pezizomycotina</taxon>
        <taxon>Orbiliomycetes</taxon>
        <taxon>Orbiliales</taxon>
        <taxon>Orbiliaceae</taxon>
        <taxon>Orbilia</taxon>
    </lineage>
</organism>
<protein>
    <recommendedName>
        <fullName evidence="5">Flavin reductase like domain-containing protein</fullName>
    </recommendedName>
</protein>
<keyword evidence="3" id="KW-0288">FMN</keyword>
<evidence type="ECO:0000256" key="2">
    <source>
        <dbReference type="ARBA" id="ARBA00022630"/>
    </source>
</evidence>
<accession>A0AAV9XDT4</accession>
<sequence>MKRFVSATLLRRRIGTLQLQQNQRLLTTCGYTMSRHPDFKVVEGSRPDWEDLEWHINKTVKPEWQPGTGATDDSWKSVKKVEIDPYAEGRSSGDNYKLMISAITPRFIGFVSTISKDGKSTNLAPFSYTTMVCHDPPMMVIGFSSSMENKKDTLQNIIDTGELVINVISEWFIEAANYTSIDAPLGTSEFDLSGLTPLPSTKVKPPHVAESAFSVECKLVSHHPWTSPATGKNTGVTIFAQGLNFHVREDMWAEGREGAIVDIGKLKPVSRLGGITYARTTGGFELPRPDFKKETEHEEIRKLVEKL</sequence>
<dbReference type="EMBL" id="JAVHJO010000008">
    <property type="protein sequence ID" value="KAK6538068.1"/>
    <property type="molecule type" value="Genomic_DNA"/>
</dbReference>
<dbReference type="SUPFAM" id="SSF50475">
    <property type="entry name" value="FMN-binding split barrel"/>
    <property type="match status" value="1"/>
</dbReference>
<dbReference type="PANTHER" id="PTHR33798">
    <property type="entry name" value="FLAVOPROTEIN OXYGENASE"/>
    <property type="match status" value="1"/>
</dbReference>
<evidence type="ECO:0000259" key="5">
    <source>
        <dbReference type="SMART" id="SM00903"/>
    </source>
</evidence>
<comment type="similarity">
    <text evidence="4">Belongs to the flavoredoxin family.</text>
</comment>
<dbReference type="SMART" id="SM00903">
    <property type="entry name" value="Flavin_Reduct"/>
    <property type="match status" value="1"/>
</dbReference>
<dbReference type="Pfam" id="PF01613">
    <property type="entry name" value="Flavin_Reduct"/>
    <property type="match status" value="1"/>
</dbReference>
<dbReference type="InterPro" id="IPR002563">
    <property type="entry name" value="Flavin_Rdtase-like_dom"/>
</dbReference>
<name>A0AAV9XDT4_9PEZI</name>
<comment type="cofactor">
    <cofactor evidence="1">
        <name>FMN</name>
        <dbReference type="ChEBI" id="CHEBI:58210"/>
    </cofactor>
</comment>
<dbReference type="Gene3D" id="2.30.110.10">
    <property type="entry name" value="Electron Transport, Fmn-binding Protein, Chain A"/>
    <property type="match status" value="1"/>
</dbReference>
<keyword evidence="2" id="KW-0285">Flavoprotein</keyword>
<evidence type="ECO:0000256" key="4">
    <source>
        <dbReference type="ARBA" id="ARBA00038054"/>
    </source>
</evidence>
<keyword evidence="7" id="KW-1185">Reference proteome</keyword>
<dbReference type="GO" id="GO:0010181">
    <property type="term" value="F:FMN binding"/>
    <property type="evidence" value="ECO:0007669"/>
    <property type="project" value="InterPro"/>
</dbReference>
<reference evidence="6 7" key="1">
    <citation type="submission" date="2019-10" db="EMBL/GenBank/DDBJ databases">
        <authorList>
            <person name="Palmer J.M."/>
        </authorList>
    </citation>
    <scope>NUCLEOTIDE SEQUENCE [LARGE SCALE GENOMIC DNA]</scope>
    <source>
        <strain evidence="6 7">TWF694</strain>
    </source>
</reference>
<gene>
    <name evidence="6" type="ORF">TWF694_010956</name>
</gene>
<evidence type="ECO:0000256" key="3">
    <source>
        <dbReference type="ARBA" id="ARBA00022643"/>
    </source>
</evidence>
<dbReference type="InterPro" id="IPR012349">
    <property type="entry name" value="Split_barrel_FMN-bd"/>
</dbReference>
<evidence type="ECO:0000256" key="1">
    <source>
        <dbReference type="ARBA" id="ARBA00001917"/>
    </source>
</evidence>
<dbReference type="PANTHER" id="PTHR33798:SF5">
    <property type="entry name" value="FLAVIN REDUCTASE LIKE DOMAIN-CONTAINING PROTEIN"/>
    <property type="match status" value="1"/>
</dbReference>
<proteinExistence type="inferred from homology"/>
<feature type="domain" description="Flavin reductase like" evidence="5">
    <location>
        <begin position="101"/>
        <end position="259"/>
    </location>
</feature>
<dbReference type="Proteomes" id="UP001365542">
    <property type="component" value="Unassembled WGS sequence"/>
</dbReference>